<reference evidence="5" key="1">
    <citation type="submission" date="2021-03" db="EMBL/GenBank/DDBJ databases">
        <title>novel species isolated from a fishpond in China.</title>
        <authorList>
            <person name="Lu H."/>
            <person name="Cai Z."/>
        </authorList>
    </citation>
    <scope>NUCLEOTIDE SEQUENCE</scope>
    <source>
        <strain evidence="5">JCM 30855</strain>
    </source>
</reference>
<protein>
    <submittedName>
        <fullName evidence="5">Transporter substrate-binding domain-containing protein</fullName>
    </submittedName>
</protein>
<gene>
    <name evidence="5" type="ORF">J0A66_13710</name>
</gene>
<dbReference type="Gene3D" id="3.40.190.10">
    <property type="entry name" value="Periplasmic binding protein-like II"/>
    <property type="match status" value="2"/>
</dbReference>
<keyword evidence="6" id="KW-1185">Reference proteome</keyword>
<dbReference type="InterPro" id="IPR001638">
    <property type="entry name" value="Solute-binding_3/MltF_N"/>
</dbReference>
<feature type="chain" id="PRO_5037968128" evidence="3">
    <location>
        <begin position="20"/>
        <end position="265"/>
    </location>
</feature>
<dbReference type="EMBL" id="JAFKCV010000007">
    <property type="protein sequence ID" value="MBN7826287.1"/>
    <property type="molecule type" value="Genomic_DNA"/>
</dbReference>
<dbReference type="SMART" id="SM00062">
    <property type="entry name" value="PBPb"/>
    <property type="match status" value="1"/>
</dbReference>
<comment type="similarity">
    <text evidence="1">Belongs to the bacterial solute-binding protein 3 family.</text>
</comment>
<comment type="caution">
    <text evidence="5">The sequence shown here is derived from an EMBL/GenBank/DDBJ whole genome shotgun (WGS) entry which is preliminary data.</text>
</comment>
<dbReference type="PANTHER" id="PTHR35936">
    <property type="entry name" value="MEMBRANE-BOUND LYTIC MUREIN TRANSGLYCOSYLASE F"/>
    <property type="match status" value="1"/>
</dbReference>
<evidence type="ECO:0000256" key="3">
    <source>
        <dbReference type="SAM" id="SignalP"/>
    </source>
</evidence>
<keyword evidence="2 3" id="KW-0732">Signal</keyword>
<evidence type="ECO:0000256" key="1">
    <source>
        <dbReference type="ARBA" id="ARBA00010333"/>
    </source>
</evidence>
<dbReference type="AlphaFoldDB" id="A0A939DQ30"/>
<dbReference type="SUPFAM" id="SSF53850">
    <property type="entry name" value="Periplasmic binding protein-like II"/>
    <property type="match status" value="1"/>
</dbReference>
<dbReference type="Proteomes" id="UP000664654">
    <property type="component" value="Unassembled WGS sequence"/>
</dbReference>
<dbReference type="PANTHER" id="PTHR35936:SF25">
    <property type="entry name" value="ABC TRANSPORTER SUBSTRATE-BINDING PROTEIN"/>
    <property type="match status" value="1"/>
</dbReference>
<organism evidence="5 6">
    <name type="scientific">Bowmanella dokdonensis</name>
    <dbReference type="NCBI Taxonomy" id="751969"/>
    <lineage>
        <taxon>Bacteria</taxon>
        <taxon>Pseudomonadati</taxon>
        <taxon>Pseudomonadota</taxon>
        <taxon>Gammaproteobacteria</taxon>
        <taxon>Alteromonadales</taxon>
        <taxon>Alteromonadaceae</taxon>
        <taxon>Bowmanella</taxon>
    </lineage>
</organism>
<sequence length="265" mass="30671">MRLFRVWLCLMLVAFSGQARELNVALADVDYGPFYYQENNEIHGISVEILAHVLQEVRATPQYNRLPWSRVLEELKDGRQDLVTVLYLTRSRRSQYAYVSPAYLRDSINLLCHKPCNLAFTGSLADVHGRYVGVTRNFSYGEKLDHEEGIRRQTVEREPELFRLLSQGKLKLAVASRITFLWRASRQDLLRKVEVMEPALDSVGIHFVLGRKVAEDKAFTTEFSQALRDYLQSPAYQKKLKEYQLEQHSILQPVFADTHIAQAPR</sequence>
<proteinExistence type="inferred from homology"/>
<evidence type="ECO:0000259" key="4">
    <source>
        <dbReference type="SMART" id="SM00062"/>
    </source>
</evidence>
<evidence type="ECO:0000313" key="5">
    <source>
        <dbReference type="EMBL" id="MBN7826287.1"/>
    </source>
</evidence>
<evidence type="ECO:0000313" key="6">
    <source>
        <dbReference type="Proteomes" id="UP000664654"/>
    </source>
</evidence>
<accession>A0A939DQ30</accession>
<feature type="signal peptide" evidence="3">
    <location>
        <begin position="1"/>
        <end position="19"/>
    </location>
</feature>
<evidence type="ECO:0000256" key="2">
    <source>
        <dbReference type="ARBA" id="ARBA00022729"/>
    </source>
</evidence>
<name>A0A939DQ30_9ALTE</name>
<dbReference type="RefSeq" id="WP_206574400.1">
    <property type="nucleotide sequence ID" value="NZ_JAFKCV010000007.1"/>
</dbReference>
<dbReference type="Pfam" id="PF00497">
    <property type="entry name" value="SBP_bac_3"/>
    <property type="match status" value="1"/>
</dbReference>
<feature type="domain" description="Solute-binding protein family 3/N-terminal" evidence="4">
    <location>
        <begin position="21"/>
        <end position="247"/>
    </location>
</feature>